<comment type="caution">
    <text evidence="3">The sequence shown here is derived from an EMBL/GenBank/DDBJ whole genome shotgun (WGS) entry which is preliminary data.</text>
</comment>
<organism evidence="3 4">
    <name type="scientific">Hypsibius exemplaris</name>
    <name type="common">Freshwater tardigrade</name>
    <dbReference type="NCBI Taxonomy" id="2072580"/>
    <lineage>
        <taxon>Eukaryota</taxon>
        <taxon>Metazoa</taxon>
        <taxon>Ecdysozoa</taxon>
        <taxon>Tardigrada</taxon>
        <taxon>Eutardigrada</taxon>
        <taxon>Parachela</taxon>
        <taxon>Hypsibioidea</taxon>
        <taxon>Hypsibiidae</taxon>
        <taxon>Hypsibius</taxon>
    </lineage>
</organism>
<feature type="region of interest" description="Disordered" evidence="1">
    <location>
        <begin position="307"/>
        <end position="378"/>
    </location>
</feature>
<evidence type="ECO:0000256" key="2">
    <source>
        <dbReference type="SAM" id="SignalP"/>
    </source>
</evidence>
<sequence>MTTSIASIILGLLFLSNVLAQLQQQNDRPTKDIGSREIQRQYHLQADAHSTTQKWLWNMNDPCFPARAQDQNSTKNSCEDVFAHAILGLACLSGILADQHQMQNQGQLGQTQLQGLKPLTFPGFNGGGIQPLNTNVQTITNQASQKQGQAQGNSAAAGNAGSVGNGSASSINQANHQATQDKTASNALSANTATGSQGSSAGGAAQAGGAVQGAEQKNSNTASLASQFGIVPLPPIGGFGSLPLSGRPAGGVAVVPLPGAGGAGVAPAPVPVPVPASVPAPLPGAGGAGVAPPPVVVAVPVPGAGGVPVTSNSQTTEDKASQVQKESQGNAAAAGNAGTAGAGQSSSINQASHQADQDKTAAGALSANTAQGVQPAANGAAQVAGALQQQDQHAVAAGEKKDVKLGHRR</sequence>
<feature type="region of interest" description="Disordered" evidence="1">
    <location>
        <begin position="142"/>
        <end position="214"/>
    </location>
</feature>
<dbReference type="EMBL" id="MTYJ01000035">
    <property type="protein sequence ID" value="OQV19835.1"/>
    <property type="molecule type" value="Genomic_DNA"/>
</dbReference>
<accession>A0A1W0WXB0</accession>
<feature type="compositionally biased region" description="Polar residues" evidence="1">
    <location>
        <begin position="310"/>
        <end position="328"/>
    </location>
</feature>
<dbReference type="Proteomes" id="UP000192578">
    <property type="component" value="Unassembled WGS sequence"/>
</dbReference>
<keyword evidence="2" id="KW-0732">Signal</keyword>
<feature type="compositionally biased region" description="Polar residues" evidence="1">
    <location>
        <begin position="344"/>
        <end position="354"/>
    </location>
</feature>
<feature type="compositionally biased region" description="Polar residues" evidence="1">
    <location>
        <begin position="171"/>
        <end position="182"/>
    </location>
</feature>
<reference evidence="4" key="1">
    <citation type="submission" date="2017-01" db="EMBL/GenBank/DDBJ databases">
        <title>Comparative genomics of anhydrobiosis in the tardigrade Hypsibius dujardini.</title>
        <authorList>
            <person name="Yoshida Y."/>
            <person name="Koutsovoulos G."/>
            <person name="Laetsch D."/>
            <person name="Stevens L."/>
            <person name="Kumar S."/>
            <person name="Horikawa D."/>
            <person name="Ishino K."/>
            <person name="Komine S."/>
            <person name="Tomita M."/>
            <person name="Blaxter M."/>
            <person name="Arakawa K."/>
        </authorList>
    </citation>
    <scope>NUCLEOTIDE SEQUENCE [LARGE SCALE GENOMIC DNA]</scope>
    <source>
        <strain evidence="4">Z151</strain>
    </source>
</reference>
<proteinExistence type="predicted"/>
<name>A0A1W0WXB0_HYPEX</name>
<protein>
    <submittedName>
        <fullName evidence="3">Uncharacterized protein</fullName>
    </submittedName>
</protein>
<evidence type="ECO:0000313" key="4">
    <source>
        <dbReference type="Proteomes" id="UP000192578"/>
    </source>
</evidence>
<evidence type="ECO:0000256" key="1">
    <source>
        <dbReference type="SAM" id="MobiDB-lite"/>
    </source>
</evidence>
<evidence type="ECO:0000313" key="3">
    <source>
        <dbReference type="EMBL" id="OQV19835.1"/>
    </source>
</evidence>
<dbReference type="AlphaFoldDB" id="A0A1W0WXB0"/>
<feature type="compositionally biased region" description="Low complexity" evidence="1">
    <location>
        <begin position="183"/>
        <end position="214"/>
    </location>
</feature>
<feature type="chain" id="PRO_5012258242" evidence="2">
    <location>
        <begin position="21"/>
        <end position="409"/>
    </location>
</feature>
<feature type="signal peptide" evidence="2">
    <location>
        <begin position="1"/>
        <end position="20"/>
    </location>
</feature>
<feature type="compositionally biased region" description="Low complexity" evidence="1">
    <location>
        <begin position="329"/>
        <end position="343"/>
    </location>
</feature>
<gene>
    <name evidence="3" type="ORF">BV898_06106</name>
</gene>
<feature type="compositionally biased region" description="Low complexity" evidence="1">
    <location>
        <begin position="142"/>
        <end position="170"/>
    </location>
</feature>
<keyword evidence="4" id="KW-1185">Reference proteome</keyword>